<accession>A0A151N8M4</accession>
<proteinExistence type="predicted"/>
<gene>
    <name evidence="1" type="ORF">Y1Q_0014911</name>
</gene>
<dbReference type="Proteomes" id="UP000050525">
    <property type="component" value="Unassembled WGS sequence"/>
</dbReference>
<name>A0A151N8M4_ALLMI</name>
<dbReference type="AlphaFoldDB" id="A0A151N8M4"/>
<comment type="caution">
    <text evidence="1">The sequence shown here is derived from an EMBL/GenBank/DDBJ whole genome shotgun (WGS) entry which is preliminary data.</text>
</comment>
<dbReference type="EMBL" id="AKHW03003787">
    <property type="protein sequence ID" value="KYO33111.1"/>
    <property type="molecule type" value="Genomic_DNA"/>
</dbReference>
<evidence type="ECO:0000313" key="2">
    <source>
        <dbReference type="Proteomes" id="UP000050525"/>
    </source>
</evidence>
<protein>
    <submittedName>
        <fullName evidence="1">Uncharacterized protein</fullName>
    </submittedName>
</protein>
<evidence type="ECO:0000313" key="1">
    <source>
        <dbReference type="EMBL" id="KYO33111.1"/>
    </source>
</evidence>
<organism evidence="1 2">
    <name type="scientific">Alligator mississippiensis</name>
    <name type="common">American alligator</name>
    <dbReference type="NCBI Taxonomy" id="8496"/>
    <lineage>
        <taxon>Eukaryota</taxon>
        <taxon>Metazoa</taxon>
        <taxon>Chordata</taxon>
        <taxon>Craniata</taxon>
        <taxon>Vertebrata</taxon>
        <taxon>Euteleostomi</taxon>
        <taxon>Archelosauria</taxon>
        <taxon>Archosauria</taxon>
        <taxon>Crocodylia</taxon>
        <taxon>Alligatoridae</taxon>
        <taxon>Alligatorinae</taxon>
        <taxon>Alligator</taxon>
    </lineage>
</organism>
<sequence length="95" mass="10109">MQPQEVGTDPRPRQRGAGERCICKPSQLSVDSCSTSENAPRTFCLHDEAGAGKTQSPSPGAGALLDLKDLKTQNVATCEVGLRRLRSVRRSNGTG</sequence>
<keyword evidence="2" id="KW-1185">Reference proteome</keyword>
<reference evidence="1 2" key="1">
    <citation type="journal article" date="2012" name="Genome Biol.">
        <title>Sequencing three crocodilian genomes to illuminate the evolution of archosaurs and amniotes.</title>
        <authorList>
            <person name="St John J.A."/>
            <person name="Braun E.L."/>
            <person name="Isberg S.R."/>
            <person name="Miles L.G."/>
            <person name="Chong A.Y."/>
            <person name="Gongora J."/>
            <person name="Dalzell P."/>
            <person name="Moran C."/>
            <person name="Bed'hom B."/>
            <person name="Abzhanov A."/>
            <person name="Burgess S.C."/>
            <person name="Cooksey A.M."/>
            <person name="Castoe T.A."/>
            <person name="Crawford N.G."/>
            <person name="Densmore L.D."/>
            <person name="Drew J.C."/>
            <person name="Edwards S.V."/>
            <person name="Faircloth B.C."/>
            <person name="Fujita M.K."/>
            <person name="Greenwold M.J."/>
            <person name="Hoffmann F.G."/>
            <person name="Howard J.M."/>
            <person name="Iguchi T."/>
            <person name="Janes D.E."/>
            <person name="Khan S.Y."/>
            <person name="Kohno S."/>
            <person name="de Koning A.J."/>
            <person name="Lance S.L."/>
            <person name="McCarthy F.M."/>
            <person name="McCormack J.E."/>
            <person name="Merchant M.E."/>
            <person name="Peterson D.G."/>
            <person name="Pollock D.D."/>
            <person name="Pourmand N."/>
            <person name="Raney B.J."/>
            <person name="Roessler K.A."/>
            <person name="Sanford J.R."/>
            <person name="Sawyer R.H."/>
            <person name="Schmidt C.J."/>
            <person name="Triplett E.W."/>
            <person name="Tuberville T.D."/>
            <person name="Venegas-Anaya M."/>
            <person name="Howard J.T."/>
            <person name="Jarvis E.D."/>
            <person name="Guillette L.J.Jr."/>
            <person name="Glenn T.C."/>
            <person name="Green R.E."/>
            <person name="Ray D.A."/>
        </authorList>
    </citation>
    <scope>NUCLEOTIDE SEQUENCE [LARGE SCALE GENOMIC DNA]</scope>
    <source>
        <strain evidence="1">KSC_2009_1</strain>
    </source>
</reference>